<dbReference type="Proteomes" id="UP000187735">
    <property type="component" value="Chromosome"/>
</dbReference>
<proteinExistence type="predicted"/>
<organism evidence="1 2">
    <name type="scientific">Fuerstiella marisgermanici</name>
    <dbReference type="NCBI Taxonomy" id="1891926"/>
    <lineage>
        <taxon>Bacteria</taxon>
        <taxon>Pseudomonadati</taxon>
        <taxon>Planctomycetota</taxon>
        <taxon>Planctomycetia</taxon>
        <taxon>Planctomycetales</taxon>
        <taxon>Planctomycetaceae</taxon>
        <taxon>Fuerstiella</taxon>
    </lineage>
</organism>
<dbReference type="AlphaFoldDB" id="A0A1P8WE73"/>
<dbReference type="EMBL" id="CP017641">
    <property type="protein sequence ID" value="APZ92373.1"/>
    <property type="molecule type" value="Genomic_DNA"/>
</dbReference>
<dbReference type="RefSeq" id="WP_145944083.1">
    <property type="nucleotide sequence ID" value="NZ_CP017641.1"/>
</dbReference>
<gene>
    <name evidence="1" type="ORF">Fuma_01984</name>
</gene>
<keyword evidence="2" id="KW-1185">Reference proteome</keyword>
<evidence type="ECO:0000313" key="1">
    <source>
        <dbReference type="EMBL" id="APZ92373.1"/>
    </source>
</evidence>
<dbReference type="KEGG" id="fmr:Fuma_01984"/>
<reference evidence="1 2" key="1">
    <citation type="journal article" date="2016" name="Front. Microbiol.">
        <title>Fuerstia marisgermanicae gen. nov., sp. nov., an Unusual Member of the Phylum Planctomycetes from the German Wadden Sea.</title>
        <authorList>
            <person name="Kohn T."/>
            <person name="Heuer A."/>
            <person name="Jogler M."/>
            <person name="Vollmers J."/>
            <person name="Boedeker C."/>
            <person name="Bunk B."/>
            <person name="Rast P."/>
            <person name="Borchert D."/>
            <person name="Glockner I."/>
            <person name="Freese H.M."/>
            <person name="Klenk H.P."/>
            <person name="Overmann J."/>
            <person name="Kaster A.K."/>
            <person name="Rohde M."/>
            <person name="Wiegand S."/>
            <person name="Jogler C."/>
        </authorList>
    </citation>
    <scope>NUCLEOTIDE SEQUENCE [LARGE SCALE GENOMIC DNA]</scope>
    <source>
        <strain evidence="1 2">NH11</strain>
    </source>
</reference>
<protein>
    <submittedName>
        <fullName evidence="1">Uncharacterized protein</fullName>
    </submittedName>
</protein>
<sequence length="204" mass="22015">MKYVATIILVVVAFFCGRFFAPQQESLPSIPIAFVQATQPVAVAIEVDLEDEDARSEGDGASVHDLKGTAVYTFLNITDRPISISFPPARTFHVSETQIAKGEQQTPAALTATQIIQLAPNESTKLSGPWSCVITDQKSEMLSPRAGWEGYTFQPPPDAQADHNFLSGTLIAFQSFEGFSSHQEFNSAAAHLKLVADAASTPDN</sequence>
<accession>A0A1P8WE73</accession>
<name>A0A1P8WE73_9PLAN</name>
<evidence type="ECO:0000313" key="2">
    <source>
        <dbReference type="Proteomes" id="UP000187735"/>
    </source>
</evidence>